<feature type="signal peptide" evidence="1">
    <location>
        <begin position="1"/>
        <end position="29"/>
    </location>
</feature>
<protein>
    <recommendedName>
        <fullName evidence="4">Rhodanese domain-containing protein</fullName>
    </recommendedName>
</protein>
<feature type="chain" id="PRO_5013160232" description="Rhodanese domain-containing protein" evidence="1">
    <location>
        <begin position="30"/>
        <end position="185"/>
    </location>
</feature>
<keyword evidence="3" id="KW-1185">Reference proteome</keyword>
<dbReference type="AlphaFoldDB" id="A0A1T5M1X1"/>
<keyword evidence="1" id="KW-0732">Signal</keyword>
<evidence type="ECO:0000313" key="2">
    <source>
        <dbReference type="EMBL" id="SKC82105.1"/>
    </source>
</evidence>
<dbReference type="STRING" id="428993.SAMN06296058_3609"/>
<proteinExistence type="predicted"/>
<evidence type="ECO:0008006" key="4">
    <source>
        <dbReference type="Google" id="ProtNLM"/>
    </source>
</evidence>
<reference evidence="2 3" key="1">
    <citation type="submission" date="2017-02" db="EMBL/GenBank/DDBJ databases">
        <authorList>
            <person name="Peterson S.W."/>
        </authorList>
    </citation>
    <scope>NUCLEOTIDE SEQUENCE [LARGE SCALE GENOMIC DNA]</scope>
    <source>
        <strain evidence="2 3">P15</strain>
    </source>
</reference>
<organism evidence="2 3">
    <name type="scientific">Pseudoxanthomonas indica</name>
    <dbReference type="NCBI Taxonomy" id="428993"/>
    <lineage>
        <taxon>Bacteria</taxon>
        <taxon>Pseudomonadati</taxon>
        <taxon>Pseudomonadota</taxon>
        <taxon>Gammaproteobacteria</taxon>
        <taxon>Lysobacterales</taxon>
        <taxon>Lysobacteraceae</taxon>
        <taxon>Pseudoxanthomonas</taxon>
    </lineage>
</organism>
<name>A0A1T5M1X1_9GAMM</name>
<sequence length="185" mass="19439">MSSLLPFAHAWLWLGLAVSTSLASQPAPAASSTTTADTLRGTYGNHGLWLTRGQVDGADAAASDAVVAQLRQDLRVEKADYVIVDLRGGGDDASGDLDQAIAGQLWGRTSEPRRLKADARVFVIADDHCTSKACRANVNRWKALGARELDLPSTVRDQDGVAVEAWVLAAADNAGSNDKVAASTP</sequence>
<evidence type="ECO:0000313" key="3">
    <source>
        <dbReference type="Proteomes" id="UP000190341"/>
    </source>
</evidence>
<dbReference type="RefSeq" id="WP_079726112.1">
    <property type="nucleotide sequence ID" value="NZ_BMCL01000004.1"/>
</dbReference>
<evidence type="ECO:0000256" key="1">
    <source>
        <dbReference type="SAM" id="SignalP"/>
    </source>
</evidence>
<gene>
    <name evidence="2" type="ORF">SAMN06296058_3609</name>
</gene>
<dbReference type="EMBL" id="FUZV01000002">
    <property type="protein sequence ID" value="SKC82105.1"/>
    <property type="molecule type" value="Genomic_DNA"/>
</dbReference>
<accession>A0A1T5M1X1</accession>
<dbReference type="Proteomes" id="UP000190341">
    <property type="component" value="Unassembled WGS sequence"/>
</dbReference>